<evidence type="ECO:0000256" key="8">
    <source>
        <dbReference type="ARBA" id="ARBA00022968"/>
    </source>
</evidence>
<dbReference type="PANTHER" id="PTHR46025:SF3">
    <property type="entry name" value="XYLOSYLTRANSFERASE OXT"/>
    <property type="match status" value="1"/>
</dbReference>
<evidence type="ECO:0000256" key="9">
    <source>
        <dbReference type="ARBA" id="ARBA00022989"/>
    </source>
</evidence>
<protein>
    <recommendedName>
        <fullName evidence="14">Peptide O-xylosyltransferase</fullName>
    </recommendedName>
</protein>
<dbReference type="EMBL" id="FNID01000036">
    <property type="protein sequence ID" value="SDN86408.1"/>
    <property type="molecule type" value="Genomic_DNA"/>
</dbReference>
<evidence type="ECO:0000256" key="1">
    <source>
        <dbReference type="ARBA" id="ARBA00004323"/>
    </source>
</evidence>
<dbReference type="GO" id="GO:0046872">
    <property type="term" value="F:metal ion binding"/>
    <property type="evidence" value="ECO:0007669"/>
    <property type="project" value="UniProtKB-KW"/>
</dbReference>
<dbReference type="GO" id="GO:0016020">
    <property type="term" value="C:membrane"/>
    <property type="evidence" value="ECO:0007669"/>
    <property type="project" value="InterPro"/>
</dbReference>
<dbReference type="RefSeq" id="WP_092642520.1">
    <property type="nucleotide sequence ID" value="NZ_FNID01000036.1"/>
</dbReference>
<keyword evidence="6" id="KW-0479">Metal-binding</keyword>
<evidence type="ECO:0000256" key="6">
    <source>
        <dbReference type="ARBA" id="ARBA00022723"/>
    </source>
</evidence>
<comment type="subcellular location">
    <subcellularLocation>
        <location evidence="2">Endoplasmic reticulum membrane</location>
        <topology evidence="2">Single-pass type II membrane protein</topology>
    </subcellularLocation>
    <subcellularLocation>
        <location evidence="1">Golgi apparatus membrane</location>
        <topology evidence="1">Single-pass type II membrane protein</topology>
    </subcellularLocation>
</comment>
<dbReference type="GO" id="GO:0050650">
    <property type="term" value="P:chondroitin sulfate proteoglycan biosynthetic process"/>
    <property type="evidence" value="ECO:0007669"/>
    <property type="project" value="TreeGrafter"/>
</dbReference>
<proteinExistence type="predicted"/>
<evidence type="ECO:0000256" key="3">
    <source>
        <dbReference type="ARBA" id="ARBA00022676"/>
    </source>
</evidence>
<dbReference type="Proteomes" id="UP000199182">
    <property type="component" value="Unassembled WGS sequence"/>
</dbReference>
<sequence length="293" mass="34946">MNIAYCIICHRNTNILRTTIALLSKENDIYLHVDKKACLTDFDEYQGRVFFIRNRVNVQWGAYSQIEAMLALFSEAIKGNYDYYCLLSGDDLPLKNSAAIKEFISRNDGAEYIGIVKDFEKLKPLFEQRLKYKHSRFSLKRTKSLPERALFKLYKIMRLNRRPNRYYCQLPPLYKGANWLCITKQLLEYIFNYLNANPWYQKAFKHGCCGDEIFFQTIVMNSEFKDKIYHYETELDDNRMALRYIDWVSGPQFPKILSEQDLPRMKDTDCIFARKFKDDLDIDVYKREMNITE</sequence>
<keyword evidence="11" id="KW-0472">Membrane</keyword>
<dbReference type="InterPro" id="IPR003406">
    <property type="entry name" value="Glyco_trans_14"/>
</dbReference>
<dbReference type="GO" id="GO:0015012">
    <property type="term" value="P:heparan sulfate proteoglycan biosynthetic process"/>
    <property type="evidence" value="ECO:0007669"/>
    <property type="project" value="TreeGrafter"/>
</dbReference>
<gene>
    <name evidence="15" type="ORF">SAMN05192585_13626</name>
</gene>
<keyword evidence="13" id="KW-0325">Glycoprotein</keyword>
<dbReference type="GO" id="GO:0030158">
    <property type="term" value="F:protein xylosyltransferase activity"/>
    <property type="evidence" value="ECO:0007669"/>
    <property type="project" value="InterPro"/>
</dbReference>
<dbReference type="AlphaFoldDB" id="A0A1H0EVL6"/>
<name>A0A1H0EVL6_9FIRM</name>
<evidence type="ECO:0000256" key="7">
    <source>
        <dbReference type="ARBA" id="ARBA00022824"/>
    </source>
</evidence>
<evidence type="ECO:0000256" key="14">
    <source>
        <dbReference type="ARBA" id="ARBA00042865"/>
    </source>
</evidence>
<keyword evidence="4" id="KW-0808">Transferase</keyword>
<evidence type="ECO:0000256" key="5">
    <source>
        <dbReference type="ARBA" id="ARBA00022692"/>
    </source>
</evidence>
<dbReference type="PANTHER" id="PTHR46025">
    <property type="entry name" value="XYLOSYLTRANSFERASE OXT"/>
    <property type="match status" value="1"/>
</dbReference>
<dbReference type="OrthoDB" id="7943907at2"/>
<reference evidence="15 16" key="1">
    <citation type="submission" date="2016-10" db="EMBL/GenBank/DDBJ databases">
        <authorList>
            <person name="de Groot N.N."/>
        </authorList>
    </citation>
    <scope>NUCLEOTIDE SEQUENCE [LARGE SCALE GENOMIC DNA]</scope>
    <source>
        <strain evidence="15 16">CGMCC 1.5012</strain>
    </source>
</reference>
<evidence type="ECO:0000313" key="16">
    <source>
        <dbReference type="Proteomes" id="UP000199182"/>
    </source>
</evidence>
<keyword evidence="10" id="KW-0333">Golgi apparatus</keyword>
<evidence type="ECO:0000256" key="13">
    <source>
        <dbReference type="ARBA" id="ARBA00023180"/>
    </source>
</evidence>
<keyword evidence="9" id="KW-1133">Transmembrane helix</keyword>
<organism evidence="15 16">
    <name type="scientific">Acetanaerobacterium elongatum</name>
    <dbReference type="NCBI Taxonomy" id="258515"/>
    <lineage>
        <taxon>Bacteria</taxon>
        <taxon>Bacillati</taxon>
        <taxon>Bacillota</taxon>
        <taxon>Clostridia</taxon>
        <taxon>Eubacteriales</taxon>
        <taxon>Oscillospiraceae</taxon>
        <taxon>Acetanaerobacterium</taxon>
    </lineage>
</organism>
<evidence type="ECO:0000313" key="15">
    <source>
        <dbReference type="EMBL" id="SDN86408.1"/>
    </source>
</evidence>
<keyword evidence="3" id="KW-0328">Glycosyltransferase</keyword>
<keyword evidence="8" id="KW-0735">Signal-anchor</keyword>
<evidence type="ECO:0000256" key="10">
    <source>
        <dbReference type="ARBA" id="ARBA00023034"/>
    </source>
</evidence>
<evidence type="ECO:0000256" key="4">
    <source>
        <dbReference type="ARBA" id="ARBA00022679"/>
    </source>
</evidence>
<keyword evidence="7" id="KW-0256">Endoplasmic reticulum</keyword>
<keyword evidence="5" id="KW-0812">Transmembrane</keyword>
<dbReference type="InterPro" id="IPR043538">
    <property type="entry name" value="XYLT"/>
</dbReference>
<dbReference type="Pfam" id="PF02485">
    <property type="entry name" value="Branch"/>
    <property type="match status" value="1"/>
</dbReference>
<accession>A0A1H0EVL6</accession>
<evidence type="ECO:0000256" key="11">
    <source>
        <dbReference type="ARBA" id="ARBA00023136"/>
    </source>
</evidence>
<keyword evidence="12" id="KW-1015">Disulfide bond</keyword>
<evidence type="ECO:0000256" key="12">
    <source>
        <dbReference type="ARBA" id="ARBA00023157"/>
    </source>
</evidence>
<keyword evidence="16" id="KW-1185">Reference proteome</keyword>
<evidence type="ECO:0000256" key="2">
    <source>
        <dbReference type="ARBA" id="ARBA00004648"/>
    </source>
</evidence>